<evidence type="ECO:0000256" key="4">
    <source>
        <dbReference type="ARBA" id="ARBA00022692"/>
    </source>
</evidence>
<keyword evidence="8" id="KW-0472">Membrane</keyword>
<dbReference type="SMART" id="SM00668">
    <property type="entry name" value="CTLH"/>
    <property type="match status" value="1"/>
</dbReference>
<feature type="domain" description="CTLH" evidence="10">
    <location>
        <begin position="455"/>
        <end position="513"/>
    </location>
</feature>
<evidence type="ECO:0000256" key="6">
    <source>
        <dbReference type="ARBA" id="ARBA00022989"/>
    </source>
</evidence>
<accession>A0A9E7L8G3</accession>
<dbReference type="InterPro" id="IPR007512">
    <property type="entry name" value="Mic10"/>
</dbReference>
<dbReference type="InterPro" id="IPR013320">
    <property type="entry name" value="ConA-like_dom_sf"/>
</dbReference>
<dbReference type="InterPro" id="IPR044736">
    <property type="entry name" value="Gid1/RanBPM/SPLA_SPRY"/>
</dbReference>
<evidence type="ECO:0000256" key="5">
    <source>
        <dbReference type="ARBA" id="ARBA00022792"/>
    </source>
</evidence>
<proteinExistence type="inferred from homology"/>
<evidence type="ECO:0000256" key="2">
    <source>
        <dbReference type="ARBA" id="ARBA00004273"/>
    </source>
</evidence>
<evidence type="ECO:0000256" key="3">
    <source>
        <dbReference type="ARBA" id="ARBA00006792"/>
    </source>
</evidence>
<dbReference type="InterPro" id="IPR003877">
    <property type="entry name" value="SPRY_dom"/>
</dbReference>
<dbReference type="Pfam" id="PF10607">
    <property type="entry name" value="CTLH"/>
    <property type="match status" value="1"/>
</dbReference>
<dbReference type="Pfam" id="PF00622">
    <property type="entry name" value="SPRY"/>
    <property type="match status" value="1"/>
</dbReference>
<feature type="domain" description="B30.2/SPRY" evidence="9">
    <location>
        <begin position="191"/>
        <end position="379"/>
    </location>
</feature>
<dbReference type="GO" id="GO:0061617">
    <property type="term" value="C:MICOS complex"/>
    <property type="evidence" value="ECO:0007669"/>
    <property type="project" value="InterPro"/>
</dbReference>
<evidence type="ECO:0000259" key="9">
    <source>
        <dbReference type="PROSITE" id="PS50188"/>
    </source>
</evidence>
<dbReference type="PROSITE" id="PS50188">
    <property type="entry name" value="B302_SPRY"/>
    <property type="match status" value="1"/>
</dbReference>
<dbReference type="SUPFAM" id="SSF49899">
    <property type="entry name" value="Concanavalin A-like lectins/glucanases"/>
    <property type="match status" value="1"/>
</dbReference>
<protein>
    <submittedName>
        <fullName evidence="11">SPRY</fullName>
    </submittedName>
</protein>
<dbReference type="SMART" id="SM00449">
    <property type="entry name" value="SPRY"/>
    <property type="match status" value="1"/>
</dbReference>
<dbReference type="InterPro" id="IPR006595">
    <property type="entry name" value="CTLH_C"/>
</dbReference>
<dbReference type="InterPro" id="IPR024964">
    <property type="entry name" value="CTLH/CRA"/>
</dbReference>
<dbReference type="OrthoDB" id="25503at2759"/>
<dbReference type="SMART" id="SM00757">
    <property type="entry name" value="CRA"/>
    <property type="match status" value="1"/>
</dbReference>
<dbReference type="InterPro" id="IPR043136">
    <property type="entry name" value="B30.2/SPRY_sf"/>
</dbReference>
<evidence type="ECO:0000259" key="10">
    <source>
        <dbReference type="PROSITE" id="PS50897"/>
    </source>
</evidence>
<evidence type="ECO:0000256" key="7">
    <source>
        <dbReference type="ARBA" id="ARBA00023128"/>
    </source>
</evidence>
<evidence type="ECO:0000313" key="11">
    <source>
        <dbReference type="EMBL" id="URE41780.1"/>
    </source>
</evidence>
<evidence type="ECO:0000313" key="12">
    <source>
        <dbReference type="Proteomes" id="UP001055439"/>
    </source>
</evidence>
<dbReference type="Gene3D" id="2.60.120.920">
    <property type="match status" value="1"/>
</dbReference>
<dbReference type="InterPro" id="IPR013144">
    <property type="entry name" value="CRA_dom"/>
</dbReference>
<keyword evidence="6" id="KW-1133">Transmembrane helix</keyword>
<keyword evidence="4" id="KW-0812">Transmembrane</keyword>
<name>A0A9E7L8G3_9LILI</name>
<dbReference type="FunFam" id="2.60.120.920:FF:000092">
    <property type="entry name" value="Ran-binding protein M homolog"/>
    <property type="match status" value="1"/>
</dbReference>
<comment type="function">
    <text evidence="1">Component of the MICOS complex, a large protein complex of the mitochondrial inner membrane that plays crucial roles in the maintenance of crista junctions, inner membrane architecture, and formation of contact sites to the outer membrane.</text>
</comment>
<keyword evidence="5" id="KW-0999">Mitochondrion inner membrane</keyword>
<evidence type="ECO:0000256" key="1">
    <source>
        <dbReference type="ARBA" id="ARBA00002689"/>
    </source>
</evidence>
<dbReference type="PANTHER" id="PTHR12864">
    <property type="entry name" value="RAN BINDING PROTEIN 9-RELATED"/>
    <property type="match status" value="1"/>
</dbReference>
<sequence length="630" mass="70500">MAQFLLCIPKTGDAPNNAQNTRQSLSRLLSPALMAEEQRQKAQGIPPRYDLNAKWDACLDITMRRLAYSSLAGAFTALLFFRSPVTRWASVAFAAGVGIGSAYTDCSYIFDGFPQKISSSERRRLRLSSHPPPLPPSSLEIRVPIIIPTERSPTINLGLESSLGFLDEGLTMINQEPAGESIDLFRLASRWRSGAEWKKIVEEMDSEPVPSHLNTINSSGLFQIVSTDKMSVQYVGTPQHGHDVGVVQADCPAPTRRLAYYFEMTVKNAGQKGQVAIGFTMQHFKMRRQPGWEANSCGYHGDDGYLYRGQGKGESFGPTFTTNDTVGAGINYASQEFFFTKNAKLVGTVPKDIKGPLYPSIAVHSQNEEVTVNFGKKPFLFDIEGFILEERLKQQAMIEKLSLQPNISHWIVRSYLLHYGYQDTLKSFDLASENTYPSESMAQENGFDDQGDMYALDHRNILRQLIKNGNIDSAFQKLREWYPQVLQDDKSLVCFLLHSQRFIEYIRVGQLAEAVSYAQSELQKFFSVKSYVDLLQDVSGLLAYKVPVESSVGYLLDGPQREFVADAVNAVVLSTNPNLKDPDRCLYSCLEKLLRQLTLCSLERRASSEDQGEAFCLHRELQSGGRAKCS</sequence>
<keyword evidence="12" id="KW-1185">Reference proteome</keyword>
<dbReference type="Proteomes" id="UP001055439">
    <property type="component" value="Chromosome 8"/>
</dbReference>
<gene>
    <name evidence="11" type="ORF">MUK42_06605</name>
</gene>
<dbReference type="PROSITE" id="PS50897">
    <property type="entry name" value="CTLH"/>
    <property type="match status" value="1"/>
</dbReference>
<dbReference type="AlphaFoldDB" id="A0A9E7L8G3"/>
<dbReference type="InterPro" id="IPR001870">
    <property type="entry name" value="B30.2/SPRY"/>
</dbReference>
<dbReference type="CDD" id="cd12885">
    <property type="entry name" value="SPRY_RanBP_like"/>
    <property type="match status" value="1"/>
</dbReference>
<reference evidence="11" key="1">
    <citation type="submission" date="2022-05" db="EMBL/GenBank/DDBJ databases">
        <title>The Musa troglodytarum L. genome provides insights into the mechanism of non-climacteric behaviour and enrichment of carotenoids.</title>
        <authorList>
            <person name="Wang J."/>
        </authorList>
    </citation>
    <scope>NUCLEOTIDE SEQUENCE</scope>
    <source>
        <tissue evidence="11">Leaf</tissue>
    </source>
</reference>
<comment type="subcellular location">
    <subcellularLocation>
        <location evidence="2">Mitochondrion inner membrane</location>
    </subcellularLocation>
</comment>
<evidence type="ECO:0000256" key="8">
    <source>
        <dbReference type="ARBA" id="ARBA00023136"/>
    </source>
</evidence>
<organism evidence="11 12">
    <name type="scientific">Musa troglodytarum</name>
    <name type="common">fe'i banana</name>
    <dbReference type="NCBI Taxonomy" id="320322"/>
    <lineage>
        <taxon>Eukaryota</taxon>
        <taxon>Viridiplantae</taxon>
        <taxon>Streptophyta</taxon>
        <taxon>Embryophyta</taxon>
        <taxon>Tracheophyta</taxon>
        <taxon>Spermatophyta</taxon>
        <taxon>Magnoliopsida</taxon>
        <taxon>Liliopsida</taxon>
        <taxon>Zingiberales</taxon>
        <taxon>Musaceae</taxon>
        <taxon>Musa</taxon>
    </lineage>
</organism>
<dbReference type="InterPro" id="IPR050618">
    <property type="entry name" value="Ubq-SigPath_Reg"/>
</dbReference>
<dbReference type="Pfam" id="PF04418">
    <property type="entry name" value="DUF543"/>
    <property type="match status" value="1"/>
</dbReference>
<dbReference type="EMBL" id="CP097510">
    <property type="protein sequence ID" value="URE41780.1"/>
    <property type="molecule type" value="Genomic_DNA"/>
</dbReference>
<comment type="similarity">
    <text evidence="3">Belongs to the MICOS complex subunit Mic10 family.</text>
</comment>
<keyword evidence="7" id="KW-0496">Mitochondrion</keyword>